<dbReference type="GO" id="GO:0008270">
    <property type="term" value="F:zinc ion binding"/>
    <property type="evidence" value="ECO:0007669"/>
    <property type="project" value="UniProtKB-KW"/>
</dbReference>
<dbReference type="AlphaFoldDB" id="A0AAW0EQ80"/>
<keyword evidence="1" id="KW-0862">Zinc</keyword>
<protein>
    <submittedName>
        <fullName evidence="4">Zinc finger, C3HC4 type (RING finger)/Ring finger domain containing protein</fullName>
    </submittedName>
</protein>
<dbReference type="SMART" id="SM00184">
    <property type="entry name" value="RING"/>
    <property type="match status" value="1"/>
</dbReference>
<dbReference type="PANTHER" id="PTHR45676:SF41">
    <property type="entry name" value="RING-H2 FINGER PROTEIN ATL66"/>
    <property type="match status" value="1"/>
</dbReference>
<dbReference type="PANTHER" id="PTHR45676">
    <property type="entry name" value="RING-H2 FINGER PROTEIN ATL51-RELATED"/>
    <property type="match status" value="1"/>
</dbReference>
<name>A0AAW0EQ80_9TRYP</name>
<dbReference type="Proteomes" id="UP001430356">
    <property type="component" value="Unassembled WGS sequence"/>
</dbReference>
<evidence type="ECO:0000256" key="2">
    <source>
        <dbReference type="SAM" id="MobiDB-lite"/>
    </source>
</evidence>
<feature type="compositionally biased region" description="Polar residues" evidence="2">
    <location>
        <begin position="206"/>
        <end position="218"/>
    </location>
</feature>
<dbReference type="EMBL" id="JAECZO010000074">
    <property type="protein sequence ID" value="KAK7196348.1"/>
    <property type="molecule type" value="Genomic_DNA"/>
</dbReference>
<evidence type="ECO:0000259" key="3">
    <source>
        <dbReference type="PROSITE" id="PS50089"/>
    </source>
</evidence>
<dbReference type="PROSITE" id="PS50089">
    <property type="entry name" value="ZF_RING_2"/>
    <property type="match status" value="1"/>
</dbReference>
<sequence>MFHFNGAAVSELLQSVSWQQRDVDGAGVSRWRAPASDDATRAGGGAHGPQRQLEGQRSRAGVTPGPLHGGTGAAAAPPPPLQTAPPLRRAHSVHAGVQAAPPGPRAAPRRGETSDPLARERRPNATASTPSAEERGSGPAPSPSTTHRRHSGQSSTSSILAAGLRGLQTYMATVFTSHNYTVPGQPSRHVSAEPAEDYHRVPRSPRFTSPTQRSTSDIVFTEEQRRRSQTQPRGIPLEVQQTLLRRLRYVGPTCGTCSSNGTGSPLSSACAAATPLTAAASLYPTTSPRGARDVEPQHDAARLQRWVLSLEPAESVGVVYPGASQTCSVCLRRFHADEEVAELPCRHLYHVRCIVRWLLRQGTCPCCRADVRARPEQTHTCEVPSPSLPS</sequence>
<feature type="region of interest" description="Disordered" evidence="2">
    <location>
        <begin position="33"/>
        <end position="157"/>
    </location>
</feature>
<dbReference type="Pfam" id="PF13639">
    <property type="entry name" value="zf-RING_2"/>
    <property type="match status" value="1"/>
</dbReference>
<dbReference type="InterPro" id="IPR001841">
    <property type="entry name" value="Znf_RING"/>
</dbReference>
<dbReference type="Gene3D" id="3.30.40.10">
    <property type="entry name" value="Zinc/RING finger domain, C3HC4 (zinc finger)"/>
    <property type="match status" value="1"/>
</dbReference>
<feature type="region of interest" description="Disordered" evidence="2">
    <location>
        <begin position="182"/>
        <end position="233"/>
    </location>
</feature>
<dbReference type="CDD" id="cd16454">
    <property type="entry name" value="RING-H2_PA-TM-RING"/>
    <property type="match status" value="1"/>
</dbReference>
<comment type="caution">
    <text evidence="4">The sequence shown here is derived from an EMBL/GenBank/DDBJ whole genome shotgun (WGS) entry which is preliminary data.</text>
</comment>
<keyword evidence="1" id="KW-0863">Zinc-finger</keyword>
<reference evidence="4 5" key="1">
    <citation type="journal article" date="2021" name="MBio">
        <title>A New Model Trypanosomatid, Novymonas esmeraldas: Genomic Perception of Its 'Candidatus Pandoraea novymonadis' Endosymbiont.</title>
        <authorList>
            <person name="Zakharova A."/>
            <person name="Saura A."/>
            <person name="Butenko A."/>
            <person name="Podesvova L."/>
            <person name="Warmusova S."/>
            <person name="Kostygov A.Y."/>
            <person name="Nenarokova A."/>
            <person name="Lukes J."/>
            <person name="Opperdoes F.R."/>
            <person name="Yurchenko V."/>
        </authorList>
    </citation>
    <scope>NUCLEOTIDE SEQUENCE [LARGE SCALE GENOMIC DNA]</scope>
    <source>
        <strain evidence="4 5">E262AT.01</strain>
    </source>
</reference>
<keyword evidence="5" id="KW-1185">Reference proteome</keyword>
<dbReference type="SUPFAM" id="SSF57850">
    <property type="entry name" value="RING/U-box"/>
    <property type="match status" value="1"/>
</dbReference>
<accession>A0AAW0EQ80</accession>
<proteinExistence type="predicted"/>
<feature type="compositionally biased region" description="Basic and acidic residues" evidence="2">
    <location>
        <begin position="109"/>
        <end position="123"/>
    </location>
</feature>
<gene>
    <name evidence="4" type="ORF">NESM_000571200</name>
</gene>
<evidence type="ECO:0000313" key="5">
    <source>
        <dbReference type="Proteomes" id="UP001430356"/>
    </source>
</evidence>
<organism evidence="4 5">
    <name type="scientific">Novymonas esmeraldas</name>
    <dbReference type="NCBI Taxonomy" id="1808958"/>
    <lineage>
        <taxon>Eukaryota</taxon>
        <taxon>Discoba</taxon>
        <taxon>Euglenozoa</taxon>
        <taxon>Kinetoplastea</taxon>
        <taxon>Metakinetoplastina</taxon>
        <taxon>Trypanosomatida</taxon>
        <taxon>Trypanosomatidae</taxon>
        <taxon>Novymonas</taxon>
    </lineage>
</organism>
<evidence type="ECO:0000313" key="4">
    <source>
        <dbReference type="EMBL" id="KAK7196348.1"/>
    </source>
</evidence>
<keyword evidence="1" id="KW-0479">Metal-binding</keyword>
<evidence type="ECO:0000256" key="1">
    <source>
        <dbReference type="PROSITE-ProRule" id="PRU00175"/>
    </source>
</evidence>
<dbReference type="InterPro" id="IPR013083">
    <property type="entry name" value="Znf_RING/FYVE/PHD"/>
</dbReference>
<feature type="domain" description="RING-type" evidence="3">
    <location>
        <begin position="327"/>
        <end position="368"/>
    </location>
</feature>